<sequence>MKSTSQSTTSYISQRRMDAMKSLSSHPLVEDKQMESEGCLSLLSHSPLDLKFLTNSVRRVSHGAISCFLGTTRNFFQDKSVVELAYEAYESMALKEMHRRACEARKKWNVDVAVAHRLGVVPVGEESIAIFVSSEHRKQSLEAVAWLINEIKATVPIWKKEIYADGSCSWKENCECFFHPKHAST</sequence>
<evidence type="ECO:0000313" key="1">
    <source>
        <dbReference type="EMBL" id="CAD7223384.1"/>
    </source>
</evidence>
<dbReference type="GO" id="GO:0006777">
    <property type="term" value="P:Mo-molybdopterin cofactor biosynthetic process"/>
    <property type="evidence" value="ECO:0007669"/>
    <property type="project" value="InterPro"/>
</dbReference>
<dbReference type="AlphaFoldDB" id="A0A7R8ZKE0"/>
<gene>
    <name evidence="1" type="ORF">CTOB1V02_LOCUS1369</name>
</gene>
<reference evidence="1" key="1">
    <citation type="submission" date="2020-11" db="EMBL/GenBank/DDBJ databases">
        <authorList>
            <person name="Tran Van P."/>
        </authorList>
    </citation>
    <scope>NUCLEOTIDE SEQUENCE</scope>
</reference>
<accession>A0A7R8ZKE0</accession>
<dbReference type="SUPFAM" id="SSF54690">
    <property type="entry name" value="Molybdopterin synthase subunit MoaE"/>
    <property type="match status" value="1"/>
</dbReference>
<dbReference type="InterPro" id="IPR003448">
    <property type="entry name" value="Mopterin_biosynth_MoaE"/>
</dbReference>
<dbReference type="Gene3D" id="3.90.1170.40">
    <property type="entry name" value="Molybdopterin biosynthesis MoaE subunit"/>
    <property type="match status" value="1"/>
</dbReference>
<organism evidence="1">
    <name type="scientific">Cyprideis torosa</name>
    <dbReference type="NCBI Taxonomy" id="163714"/>
    <lineage>
        <taxon>Eukaryota</taxon>
        <taxon>Metazoa</taxon>
        <taxon>Ecdysozoa</taxon>
        <taxon>Arthropoda</taxon>
        <taxon>Crustacea</taxon>
        <taxon>Oligostraca</taxon>
        <taxon>Ostracoda</taxon>
        <taxon>Podocopa</taxon>
        <taxon>Podocopida</taxon>
        <taxon>Cytherocopina</taxon>
        <taxon>Cytheroidea</taxon>
        <taxon>Cytherideidae</taxon>
        <taxon>Cyprideis</taxon>
    </lineage>
</organism>
<dbReference type="InterPro" id="IPR036563">
    <property type="entry name" value="MoaE_sf"/>
</dbReference>
<protein>
    <submittedName>
        <fullName evidence="1">Uncharacterized protein</fullName>
    </submittedName>
</protein>
<dbReference type="CDD" id="cd00756">
    <property type="entry name" value="MoaE"/>
    <property type="match status" value="1"/>
</dbReference>
<dbReference type="PANTHER" id="PTHR23404">
    <property type="entry name" value="MOLYBDOPTERIN SYNTHASE RELATED"/>
    <property type="match status" value="1"/>
</dbReference>
<dbReference type="OrthoDB" id="5531344at2759"/>
<dbReference type="EMBL" id="OB660191">
    <property type="protein sequence ID" value="CAD7223384.1"/>
    <property type="molecule type" value="Genomic_DNA"/>
</dbReference>
<proteinExistence type="predicted"/>
<dbReference type="Pfam" id="PF02391">
    <property type="entry name" value="MoaE"/>
    <property type="match status" value="1"/>
</dbReference>
<name>A0A7R8ZKE0_9CRUS</name>